<keyword evidence="10" id="KW-1185">Reference proteome</keyword>
<dbReference type="InterPro" id="IPR028002">
    <property type="entry name" value="Myb_DNA-bind_5"/>
</dbReference>
<feature type="compositionally biased region" description="Gly residues" evidence="7">
    <location>
        <begin position="194"/>
        <end position="216"/>
    </location>
</feature>
<keyword evidence="3" id="KW-0805">Transcription regulation</keyword>
<reference evidence="9 10" key="1">
    <citation type="journal article" date="2015" name="Nat. Commun.">
        <title>Lucilia cuprina genome unlocks parasitic fly biology to underpin future interventions.</title>
        <authorList>
            <person name="Anstead C.A."/>
            <person name="Korhonen P.K."/>
            <person name="Young N.D."/>
            <person name="Hall R.S."/>
            <person name="Jex A.R."/>
            <person name="Murali S.C."/>
            <person name="Hughes D.S."/>
            <person name="Lee S.F."/>
            <person name="Perry T."/>
            <person name="Stroehlein A.J."/>
            <person name="Ansell B.R."/>
            <person name="Breugelmans B."/>
            <person name="Hofmann A."/>
            <person name="Qu J."/>
            <person name="Dugan S."/>
            <person name="Lee S.L."/>
            <person name="Chao H."/>
            <person name="Dinh H."/>
            <person name="Han Y."/>
            <person name="Doddapaneni H.V."/>
            <person name="Worley K.C."/>
            <person name="Muzny D.M."/>
            <person name="Ioannidis P."/>
            <person name="Waterhouse R.M."/>
            <person name="Zdobnov E.M."/>
            <person name="James P.J."/>
            <person name="Bagnall N.H."/>
            <person name="Kotze A.C."/>
            <person name="Gibbs R.A."/>
            <person name="Richards S."/>
            <person name="Batterham P."/>
            <person name="Gasser R.B."/>
        </authorList>
    </citation>
    <scope>NUCLEOTIDE SEQUENCE [LARGE SCALE GENOMIC DNA]</scope>
    <source>
        <strain evidence="9 10">LS</strain>
        <tissue evidence="9">Full body</tissue>
    </source>
</reference>
<comment type="caution">
    <text evidence="9">The sequence shown here is derived from an EMBL/GenBank/DDBJ whole genome shotgun (WGS) entry which is preliminary data.</text>
</comment>
<feature type="domain" description="Myb/SANT-like DNA-binding" evidence="8">
    <location>
        <begin position="15"/>
        <end position="91"/>
    </location>
</feature>
<feature type="compositionally biased region" description="Basic and acidic residues" evidence="7">
    <location>
        <begin position="171"/>
        <end position="181"/>
    </location>
</feature>
<protein>
    <recommendedName>
        <fullName evidence="2">Regulatory protein zeste</fullName>
    </recommendedName>
</protein>
<evidence type="ECO:0000256" key="3">
    <source>
        <dbReference type="ARBA" id="ARBA00023015"/>
    </source>
</evidence>
<dbReference type="Pfam" id="PF13873">
    <property type="entry name" value="Myb_DNA-bind_5"/>
    <property type="match status" value="1"/>
</dbReference>
<comment type="function">
    <text evidence="6">Involved in transvection phenomena (= synapsis-dependent gene expression), where the synaptic pairing of chromosomes carrying genes with which zeste interacts influences the expression of these genes. Zeste binds to DNA and stimulates transcription from a nearby promoter.</text>
</comment>
<name>A0A0L0CCX4_LUCCU</name>
<dbReference type="Proteomes" id="UP000037069">
    <property type="component" value="Unassembled WGS sequence"/>
</dbReference>
<sequence length="399" mass="45554">MSDSAETTQQKMDRRKKRTSTNQYMMYIEMMEKDAVFATGRIPREYDSNYLTRKWKELSDKLNNCSNGPTLTSEEWRKRLNDWKNTTRCKYRRSISGEKDITMTSLELRALELFGKVPATAPPEQISIHFKSEKEEEEEEMEHMPTTETFQKQLQAAVEEAIGDEDAEHMVETEHEEHEEIIPENTHTTSMTHGGSGGGGGGGSNHGNSISGGGGTTYRTIVVEEPAYPEDEQHEEQLEFITHRRSTLAPSNSSTAIQTAVVTTTPTATVTKLINGDIPLKRLRSQISDQIIYEVKKAPRYTVTHPHIQQHQSQTQHQQQQQQQHHQQQQQQQQQQHITHEIQTSSCSTLGGQLLASQDVREVARQLKRIADIKAEKLKFDIARFKFNNPGFTYNFNPS</sequence>
<dbReference type="OrthoDB" id="8045892at2759"/>
<keyword evidence="5" id="KW-0804">Transcription</keyword>
<evidence type="ECO:0000256" key="2">
    <source>
        <dbReference type="ARBA" id="ARBA00016807"/>
    </source>
</evidence>
<dbReference type="EMBL" id="JRES01000678">
    <property type="protein sequence ID" value="KNC29314.1"/>
    <property type="molecule type" value="Genomic_DNA"/>
</dbReference>
<proteinExistence type="predicted"/>
<accession>A0A0L0CCX4</accession>
<evidence type="ECO:0000256" key="4">
    <source>
        <dbReference type="ARBA" id="ARBA00023125"/>
    </source>
</evidence>
<feature type="compositionally biased region" description="Low complexity" evidence="7">
    <location>
        <begin position="307"/>
        <end position="340"/>
    </location>
</feature>
<organism evidence="9 10">
    <name type="scientific">Lucilia cuprina</name>
    <name type="common">Green bottle fly</name>
    <name type="synonym">Australian sheep blowfly</name>
    <dbReference type="NCBI Taxonomy" id="7375"/>
    <lineage>
        <taxon>Eukaryota</taxon>
        <taxon>Metazoa</taxon>
        <taxon>Ecdysozoa</taxon>
        <taxon>Arthropoda</taxon>
        <taxon>Hexapoda</taxon>
        <taxon>Insecta</taxon>
        <taxon>Pterygota</taxon>
        <taxon>Neoptera</taxon>
        <taxon>Endopterygota</taxon>
        <taxon>Diptera</taxon>
        <taxon>Brachycera</taxon>
        <taxon>Muscomorpha</taxon>
        <taxon>Oestroidea</taxon>
        <taxon>Calliphoridae</taxon>
        <taxon>Luciliinae</taxon>
        <taxon>Lucilia</taxon>
    </lineage>
</organism>
<evidence type="ECO:0000256" key="7">
    <source>
        <dbReference type="SAM" id="MobiDB-lite"/>
    </source>
</evidence>
<feature type="region of interest" description="Disordered" evidence="7">
    <location>
        <begin position="171"/>
        <end position="217"/>
    </location>
</feature>
<evidence type="ECO:0000259" key="8">
    <source>
        <dbReference type="Pfam" id="PF13873"/>
    </source>
</evidence>
<dbReference type="OMA" id="MNGKMDR"/>
<gene>
    <name evidence="9" type="ORF">FF38_02421</name>
</gene>
<evidence type="ECO:0000256" key="6">
    <source>
        <dbReference type="ARBA" id="ARBA00025466"/>
    </source>
</evidence>
<dbReference type="GO" id="GO:0003677">
    <property type="term" value="F:DNA binding"/>
    <property type="evidence" value="ECO:0007669"/>
    <property type="project" value="UniProtKB-KW"/>
</dbReference>
<comment type="subunit">
    <text evidence="1">Self-associates forming complexes of several hundred monomers.</text>
</comment>
<dbReference type="AlphaFoldDB" id="A0A0L0CCX4"/>
<feature type="region of interest" description="Disordered" evidence="7">
    <location>
        <begin position="306"/>
        <end position="340"/>
    </location>
</feature>
<evidence type="ECO:0000313" key="10">
    <source>
        <dbReference type="Proteomes" id="UP000037069"/>
    </source>
</evidence>
<evidence type="ECO:0000313" key="9">
    <source>
        <dbReference type="EMBL" id="KNC29314.1"/>
    </source>
</evidence>
<evidence type="ECO:0000256" key="5">
    <source>
        <dbReference type="ARBA" id="ARBA00023163"/>
    </source>
</evidence>
<keyword evidence="4" id="KW-0238">DNA-binding</keyword>
<feature type="compositionally biased region" description="Low complexity" evidence="7">
    <location>
        <begin position="183"/>
        <end position="193"/>
    </location>
</feature>
<evidence type="ECO:0000256" key="1">
    <source>
        <dbReference type="ARBA" id="ARBA00011764"/>
    </source>
</evidence>